<dbReference type="Proteomes" id="UP000050902">
    <property type="component" value="Unassembled WGS sequence"/>
</dbReference>
<dbReference type="PANTHER" id="PTHR35564:SF4">
    <property type="entry name" value="CYTOPLASMIC PROTEIN"/>
    <property type="match status" value="1"/>
</dbReference>
<dbReference type="RefSeq" id="WP_055769855.1">
    <property type="nucleotide sequence ID" value="NZ_LDJG01000023.1"/>
</dbReference>
<dbReference type="PANTHER" id="PTHR35564">
    <property type="match status" value="1"/>
</dbReference>
<protein>
    <recommendedName>
        <fullName evidence="3">Type VI secretion system baseplate subunit TssG</fullName>
    </recommendedName>
</protein>
<sequence length="361" mass="39254">MDGALPAATGLADGLQALPGQAAAAPLQRLQADPLAFGFFQAVRILYASAGFDGRGGGGRPGPVRFATPASLSFPVAELASLEQEGGDWRMGVNFLGLTGPSGVLPRHYTEHLIELKQRRERPTQDFLDLFNQRALSLFWQAWGKYRPEIGREFGFRNAPLRYVHHLVGLGTPALQARLEEGAAPAVEKGAGRRALPSAAIGYFAGLISQRPHGAGALSQVIGQCVGAPVTVESCPGTWQPAPARDRIRLGARQRLGEGVLGPRYWDRQITLRLRVGPLDRPRFRALLPDQKLLADIAELARFLTGLSMDLRIGLLLREDEVPPLALGGAGPDRPRLGWNTWLRGQRHGRPADECEFHFTQ</sequence>
<gene>
    <name evidence="1" type="ORF">ABB22_14105</name>
</gene>
<reference evidence="1 2" key="1">
    <citation type="submission" date="2015-05" db="EMBL/GenBank/DDBJ databases">
        <title>Genome sequencing and analysis of members of genus Stenotrophomonas.</title>
        <authorList>
            <person name="Patil P.P."/>
            <person name="Midha S."/>
            <person name="Patil P.B."/>
        </authorList>
    </citation>
    <scope>NUCLEOTIDE SEQUENCE [LARGE SCALE GENOMIC DNA]</scope>
    <source>
        <strain evidence="1 2">DSM 12575</strain>
    </source>
</reference>
<evidence type="ECO:0008006" key="3">
    <source>
        <dbReference type="Google" id="ProtNLM"/>
    </source>
</evidence>
<evidence type="ECO:0000313" key="2">
    <source>
        <dbReference type="Proteomes" id="UP000050902"/>
    </source>
</evidence>
<accession>A0ABR5NHA5</accession>
<organism evidence="1 2">
    <name type="scientific">Stenotrophomonas nitritireducens</name>
    <dbReference type="NCBI Taxonomy" id="83617"/>
    <lineage>
        <taxon>Bacteria</taxon>
        <taxon>Pseudomonadati</taxon>
        <taxon>Pseudomonadota</taxon>
        <taxon>Gammaproteobacteria</taxon>
        <taxon>Lysobacterales</taxon>
        <taxon>Lysobacteraceae</taxon>
        <taxon>Stenotrophomonas</taxon>
    </lineage>
</organism>
<proteinExistence type="predicted"/>
<comment type="caution">
    <text evidence="1">The sequence shown here is derived from an EMBL/GenBank/DDBJ whole genome shotgun (WGS) entry which is preliminary data.</text>
</comment>
<dbReference type="InterPro" id="IPR010732">
    <property type="entry name" value="T6SS_TssG-like"/>
</dbReference>
<name>A0ABR5NHA5_9GAMM</name>
<keyword evidence="2" id="KW-1185">Reference proteome</keyword>
<dbReference type="NCBIfam" id="TIGR03347">
    <property type="entry name" value="VI_chp_1"/>
    <property type="match status" value="1"/>
</dbReference>
<evidence type="ECO:0000313" key="1">
    <source>
        <dbReference type="EMBL" id="KRG55499.1"/>
    </source>
</evidence>
<dbReference type="Pfam" id="PF06996">
    <property type="entry name" value="T6SS_TssG"/>
    <property type="match status" value="1"/>
</dbReference>
<dbReference type="EMBL" id="LDJG01000023">
    <property type="protein sequence ID" value="KRG55499.1"/>
    <property type="molecule type" value="Genomic_DNA"/>
</dbReference>